<feature type="region of interest" description="Disordered" evidence="1">
    <location>
        <begin position="1"/>
        <end position="75"/>
    </location>
</feature>
<dbReference type="Proteomes" id="UP001148838">
    <property type="component" value="Unassembled WGS sequence"/>
</dbReference>
<comment type="caution">
    <text evidence="2">The sequence shown here is derived from an EMBL/GenBank/DDBJ whole genome shotgun (WGS) entry which is preliminary data.</text>
</comment>
<evidence type="ECO:0000256" key="1">
    <source>
        <dbReference type="SAM" id="MobiDB-lite"/>
    </source>
</evidence>
<keyword evidence="3" id="KW-1185">Reference proteome</keyword>
<accession>A0ABQ8RWP4</accession>
<reference evidence="2 3" key="1">
    <citation type="journal article" date="2022" name="Allergy">
        <title>Genome assembly and annotation of Periplaneta americana reveal a comprehensive cockroach allergen profile.</title>
        <authorList>
            <person name="Wang L."/>
            <person name="Xiong Q."/>
            <person name="Saelim N."/>
            <person name="Wang L."/>
            <person name="Nong W."/>
            <person name="Wan A.T."/>
            <person name="Shi M."/>
            <person name="Liu X."/>
            <person name="Cao Q."/>
            <person name="Hui J.H.L."/>
            <person name="Sookrung N."/>
            <person name="Leung T.F."/>
            <person name="Tungtrongchitr A."/>
            <person name="Tsui S.K.W."/>
        </authorList>
    </citation>
    <scope>NUCLEOTIDE SEQUENCE [LARGE SCALE GENOMIC DNA]</scope>
    <source>
        <strain evidence="2">PWHHKU_190912</strain>
    </source>
</reference>
<name>A0ABQ8RWP4_PERAM</name>
<feature type="compositionally biased region" description="Polar residues" evidence="1">
    <location>
        <begin position="13"/>
        <end position="40"/>
    </location>
</feature>
<sequence length="75" mass="8444">MMEDTATEDDGAPSTSQITNDTSTQNMDRTVNSLRPPSKSQRNHEKIIGLLEDRRIGRKKNIIGSLNQNRDDDTD</sequence>
<dbReference type="EMBL" id="JAJSOF020000040">
    <property type="protein sequence ID" value="KAJ4426067.1"/>
    <property type="molecule type" value="Genomic_DNA"/>
</dbReference>
<gene>
    <name evidence="2" type="ORF">ANN_26876</name>
</gene>
<organism evidence="2 3">
    <name type="scientific">Periplaneta americana</name>
    <name type="common">American cockroach</name>
    <name type="synonym">Blatta americana</name>
    <dbReference type="NCBI Taxonomy" id="6978"/>
    <lineage>
        <taxon>Eukaryota</taxon>
        <taxon>Metazoa</taxon>
        <taxon>Ecdysozoa</taxon>
        <taxon>Arthropoda</taxon>
        <taxon>Hexapoda</taxon>
        <taxon>Insecta</taxon>
        <taxon>Pterygota</taxon>
        <taxon>Neoptera</taxon>
        <taxon>Polyneoptera</taxon>
        <taxon>Dictyoptera</taxon>
        <taxon>Blattodea</taxon>
        <taxon>Blattoidea</taxon>
        <taxon>Blattidae</taxon>
        <taxon>Blattinae</taxon>
        <taxon>Periplaneta</taxon>
    </lineage>
</organism>
<proteinExistence type="predicted"/>
<evidence type="ECO:0000313" key="2">
    <source>
        <dbReference type="EMBL" id="KAJ4426067.1"/>
    </source>
</evidence>
<evidence type="ECO:0000313" key="3">
    <source>
        <dbReference type="Proteomes" id="UP001148838"/>
    </source>
</evidence>
<feature type="compositionally biased region" description="Acidic residues" evidence="1">
    <location>
        <begin position="1"/>
        <end position="11"/>
    </location>
</feature>
<feature type="compositionally biased region" description="Basic and acidic residues" evidence="1">
    <location>
        <begin position="42"/>
        <end position="55"/>
    </location>
</feature>
<protein>
    <submittedName>
        <fullName evidence="2">Uncharacterized protein</fullName>
    </submittedName>
</protein>